<dbReference type="EMBL" id="QPKV01000007">
    <property type="protein sequence ID" value="RDC55377.1"/>
    <property type="molecule type" value="Genomic_DNA"/>
</dbReference>
<dbReference type="AlphaFoldDB" id="A0A369PWK4"/>
<dbReference type="PANTHER" id="PTHR35532:SF5">
    <property type="entry name" value="CARBOHYDRATE-BINDING DOMAIN-CONTAINING PROTEIN"/>
    <property type="match status" value="1"/>
</dbReference>
<keyword evidence="3" id="KW-1185">Reference proteome</keyword>
<dbReference type="OrthoDB" id="679512at2"/>
<proteinExistence type="predicted"/>
<organism evidence="2 3">
    <name type="scientific">Pedobacter chinensis</name>
    <dbReference type="NCBI Taxonomy" id="2282421"/>
    <lineage>
        <taxon>Bacteria</taxon>
        <taxon>Pseudomonadati</taxon>
        <taxon>Bacteroidota</taxon>
        <taxon>Sphingobacteriia</taxon>
        <taxon>Sphingobacteriales</taxon>
        <taxon>Sphingobacteriaceae</taxon>
        <taxon>Pedobacter</taxon>
    </lineage>
</organism>
<evidence type="ECO:0000256" key="1">
    <source>
        <dbReference type="SAM" id="SignalP"/>
    </source>
</evidence>
<comment type="caution">
    <text evidence="2">The sequence shown here is derived from an EMBL/GenBank/DDBJ whole genome shotgun (WGS) entry which is preliminary data.</text>
</comment>
<dbReference type="PROSITE" id="PS51257">
    <property type="entry name" value="PROKAR_LIPOPROTEIN"/>
    <property type="match status" value="1"/>
</dbReference>
<gene>
    <name evidence="2" type="ORF">DU508_17545</name>
</gene>
<reference evidence="2 3" key="1">
    <citation type="submission" date="2018-07" db="EMBL/GenBank/DDBJ databases">
        <title>Pedobacter sp. nov., isolated from soil.</title>
        <authorList>
            <person name="Zhou L.Y."/>
            <person name="Du Z.J."/>
        </authorList>
    </citation>
    <scope>NUCLEOTIDE SEQUENCE [LARGE SCALE GENOMIC DNA]</scope>
    <source>
        <strain evidence="2 3">JDX94</strain>
    </source>
</reference>
<feature type="chain" id="PRO_5016689318" description="Transglutaminase domain-containing protein" evidence="1">
    <location>
        <begin position="25"/>
        <end position="486"/>
    </location>
</feature>
<dbReference type="Proteomes" id="UP000253961">
    <property type="component" value="Unassembled WGS sequence"/>
</dbReference>
<dbReference type="PANTHER" id="PTHR35532">
    <property type="entry name" value="SIMILAR TO POLYHYDROXYALKANOATE DEPOLYMERASE"/>
    <property type="match status" value="1"/>
</dbReference>
<evidence type="ECO:0008006" key="4">
    <source>
        <dbReference type="Google" id="ProtNLM"/>
    </source>
</evidence>
<sequence>MKQLISRAFAIVMLTLLLSCSISEDTGLGILTGKVFHSEKALALLKKFSRLQFHLDTNLTVVQDYPVISEELLSRNIALSYQKASTFINRDLMSEFSFVNYVLPYKLNSSMPSDWRTKALSLYTVPFERMKYCTSSDSMLNICNDVDRYTKTLVKYKLDNTNENILTFDEIVKKGSGSCLSICNLNSYISRANGLPMTFDYVPAWGNQDGGHAWNVLVPNEKEFYPISGDDSGTNEKYNPLSFIISSNKDFYSYRIPPKVYRKGFIPDTTSVYLKFYKQLSNIGTTFTDLDVTSKYVKTGELNTQYYFKKTSEILVISVLNSGTWKPVSAISPKLKEFKFRDLGVENLYLISTLDFRGESFLFYLDKSANIRDFRSTKRHKMILSSDKSVLQQQVAYIDKHGWKLPDSIKNLSFLQKPSLSDNMQYELYGMKKGKWELLERKFANHQKFTTTGEYADGLYILIEKGSVINAKTRPFILLNTETIFI</sequence>
<accession>A0A369PWK4</accession>
<feature type="signal peptide" evidence="1">
    <location>
        <begin position="1"/>
        <end position="24"/>
    </location>
</feature>
<evidence type="ECO:0000313" key="3">
    <source>
        <dbReference type="Proteomes" id="UP000253961"/>
    </source>
</evidence>
<keyword evidence="1" id="KW-0732">Signal</keyword>
<dbReference type="RefSeq" id="WP_115404067.1">
    <property type="nucleotide sequence ID" value="NZ_QPKV01000007.1"/>
</dbReference>
<name>A0A369PWK4_9SPHI</name>
<evidence type="ECO:0000313" key="2">
    <source>
        <dbReference type="EMBL" id="RDC55377.1"/>
    </source>
</evidence>
<protein>
    <recommendedName>
        <fullName evidence="4">Transglutaminase domain-containing protein</fullName>
    </recommendedName>
</protein>